<keyword evidence="6" id="KW-1185">Reference proteome</keyword>
<evidence type="ECO:0000256" key="1">
    <source>
        <dbReference type="SAM" id="MobiDB-lite"/>
    </source>
</evidence>
<feature type="signal peptide" evidence="2">
    <location>
        <begin position="1"/>
        <end position="19"/>
    </location>
</feature>
<reference evidence="4" key="1">
    <citation type="journal article" date="2021" name="Mol. Ecol. Resour.">
        <title>Phylogenomic analyses of the genus Drosophila reveals genomic signals of climate adaptation.</title>
        <authorList>
            <person name="Li F."/>
            <person name="Rane R.V."/>
            <person name="Luria V."/>
            <person name="Xiong Z."/>
            <person name="Chen J."/>
            <person name="Li Z."/>
            <person name="Catullo R.A."/>
            <person name="Griffin P.C."/>
            <person name="Schiffer M."/>
            <person name="Pearce S."/>
            <person name="Lee S.F."/>
            <person name="McElroy K."/>
            <person name="Stocker A."/>
            <person name="Shirriffs J."/>
            <person name="Cockerell F."/>
            <person name="Coppin C."/>
            <person name="Sgro C.M."/>
            <person name="Karger A."/>
            <person name="Cain J.W."/>
            <person name="Weber J.A."/>
            <person name="Santpere G."/>
            <person name="Kirschner M.W."/>
            <person name="Hoffmann A.A."/>
            <person name="Oakeshott J.G."/>
            <person name="Zhang G."/>
        </authorList>
    </citation>
    <scope>NUCLEOTIDE SEQUENCE</scope>
    <source>
        <strain evidence="4">BGI-SZ-2011g</strain>
    </source>
</reference>
<gene>
    <name evidence="4" type="ORF">KR093_001562</name>
    <name evidence="3" type="ORF">KR093_001563</name>
    <name evidence="5" type="ORF">KR093_007636</name>
</gene>
<evidence type="ECO:0000313" key="5">
    <source>
        <dbReference type="EMBL" id="KAH8377874.1"/>
    </source>
</evidence>
<evidence type="ECO:0000256" key="2">
    <source>
        <dbReference type="SAM" id="SignalP"/>
    </source>
</evidence>
<keyword evidence="2" id="KW-0732">Signal</keyword>
<dbReference type="Proteomes" id="UP001200034">
    <property type="component" value="Unassembled WGS sequence"/>
</dbReference>
<name>A0AAD4PN71_9MUSC</name>
<evidence type="ECO:0000313" key="4">
    <source>
        <dbReference type="EMBL" id="KAH8376833.1"/>
    </source>
</evidence>
<dbReference type="EMBL" id="JAJJHW010001127">
    <property type="protein sequence ID" value="KAH8376833.1"/>
    <property type="molecule type" value="Genomic_DNA"/>
</dbReference>
<dbReference type="AlphaFoldDB" id="A0AAD4PN71"/>
<proteinExistence type="predicted"/>
<evidence type="ECO:0000313" key="6">
    <source>
        <dbReference type="Proteomes" id="UP001200034"/>
    </source>
</evidence>
<organism evidence="4 6">
    <name type="scientific">Drosophila rubida</name>
    <dbReference type="NCBI Taxonomy" id="30044"/>
    <lineage>
        <taxon>Eukaryota</taxon>
        <taxon>Metazoa</taxon>
        <taxon>Ecdysozoa</taxon>
        <taxon>Arthropoda</taxon>
        <taxon>Hexapoda</taxon>
        <taxon>Insecta</taxon>
        <taxon>Pterygota</taxon>
        <taxon>Neoptera</taxon>
        <taxon>Endopterygota</taxon>
        <taxon>Diptera</taxon>
        <taxon>Brachycera</taxon>
        <taxon>Muscomorpha</taxon>
        <taxon>Ephydroidea</taxon>
        <taxon>Drosophilidae</taxon>
        <taxon>Drosophila</taxon>
    </lineage>
</organism>
<feature type="compositionally biased region" description="Low complexity" evidence="1">
    <location>
        <begin position="54"/>
        <end position="87"/>
    </location>
</feature>
<comment type="caution">
    <text evidence="4">The sequence shown here is derived from an EMBL/GenBank/DDBJ whole genome shotgun (WGS) entry which is preliminary data.</text>
</comment>
<feature type="chain" id="PRO_5042441227" evidence="2">
    <location>
        <begin position="20"/>
        <end position="129"/>
    </location>
</feature>
<accession>A0AAD4PN71</accession>
<evidence type="ECO:0000313" key="3">
    <source>
        <dbReference type="EMBL" id="KAH8376832.1"/>
    </source>
</evidence>
<sequence>MRSSTASLLCAVLAVLALAQLPLSGAVTCEADPTAVDCVDCTLLPTDPECAATTAAPTTAAPATEATTAAAGETTTAAAGTDTTTAASDCPSGGKKRITRKFKATIKPGKKVITRRRKGNKFNKFSKFG</sequence>
<feature type="region of interest" description="Disordered" evidence="1">
    <location>
        <begin position="54"/>
        <end position="96"/>
    </location>
</feature>
<dbReference type="EMBL" id="JAJJHW010001127">
    <property type="protein sequence ID" value="KAH8376832.1"/>
    <property type="molecule type" value="Genomic_DNA"/>
</dbReference>
<protein>
    <submittedName>
        <fullName evidence="4">Uncharacterized protein</fullName>
    </submittedName>
</protein>
<dbReference type="EMBL" id="JAJJHW010001127">
    <property type="protein sequence ID" value="KAH8377874.1"/>
    <property type="molecule type" value="Genomic_DNA"/>
</dbReference>